<comment type="caution">
    <text evidence="2">The sequence shown here is derived from an EMBL/GenBank/DDBJ whole genome shotgun (WGS) entry which is preliminary data.</text>
</comment>
<name>A0A9P0ZY81_CUSEU</name>
<evidence type="ECO:0000313" key="3">
    <source>
        <dbReference type="Proteomes" id="UP001152484"/>
    </source>
</evidence>
<accession>A0A9P0ZY81</accession>
<gene>
    <name evidence="2" type="ORF">CEURO_LOCUS21253</name>
</gene>
<feature type="compositionally biased region" description="Basic and acidic residues" evidence="1">
    <location>
        <begin position="28"/>
        <end position="40"/>
    </location>
</feature>
<keyword evidence="3" id="KW-1185">Reference proteome</keyword>
<feature type="compositionally biased region" description="Polar residues" evidence="1">
    <location>
        <begin position="12"/>
        <end position="21"/>
    </location>
</feature>
<reference evidence="2" key="1">
    <citation type="submission" date="2022-07" db="EMBL/GenBank/DDBJ databases">
        <authorList>
            <person name="Macas J."/>
            <person name="Novak P."/>
            <person name="Neumann P."/>
        </authorList>
    </citation>
    <scope>NUCLEOTIDE SEQUENCE</scope>
</reference>
<evidence type="ECO:0000313" key="2">
    <source>
        <dbReference type="EMBL" id="CAH9116656.1"/>
    </source>
</evidence>
<feature type="region of interest" description="Disordered" evidence="1">
    <location>
        <begin position="1"/>
        <end position="50"/>
    </location>
</feature>
<dbReference type="AlphaFoldDB" id="A0A9P0ZY81"/>
<organism evidence="2 3">
    <name type="scientific">Cuscuta europaea</name>
    <name type="common">European dodder</name>
    <dbReference type="NCBI Taxonomy" id="41803"/>
    <lineage>
        <taxon>Eukaryota</taxon>
        <taxon>Viridiplantae</taxon>
        <taxon>Streptophyta</taxon>
        <taxon>Embryophyta</taxon>
        <taxon>Tracheophyta</taxon>
        <taxon>Spermatophyta</taxon>
        <taxon>Magnoliopsida</taxon>
        <taxon>eudicotyledons</taxon>
        <taxon>Gunneridae</taxon>
        <taxon>Pentapetalae</taxon>
        <taxon>asterids</taxon>
        <taxon>lamiids</taxon>
        <taxon>Solanales</taxon>
        <taxon>Convolvulaceae</taxon>
        <taxon>Cuscuteae</taxon>
        <taxon>Cuscuta</taxon>
        <taxon>Cuscuta subgen. Cuscuta</taxon>
    </lineage>
</organism>
<proteinExistence type="predicted"/>
<dbReference type="Proteomes" id="UP001152484">
    <property type="component" value="Unassembled WGS sequence"/>
</dbReference>
<protein>
    <submittedName>
        <fullName evidence="2">Uncharacterized protein</fullName>
    </submittedName>
</protein>
<dbReference type="EMBL" id="CAMAPE010000070">
    <property type="protein sequence ID" value="CAH9116656.1"/>
    <property type="molecule type" value="Genomic_DNA"/>
</dbReference>
<sequence length="106" mass="12407">MKGKRKLVYRSNYRTSGNSLQPWRRRRDIGTRETKGEGRSEKKRRRRREEVWRDEWGKDGGFQRASVEPITLLEPMDKSGVAQVYLLYIVLHPYEGKVGLGINGQS</sequence>
<evidence type="ECO:0000256" key="1">
    <source>
        <dbReference type="SAM" id="MobiDB-lite"/>
    </source>
</evidence>